<dbReference type="Proteomes" id="UP000546244">
    <property type="component" value="Unassembled WGS sequence"/>
</dbReference>
<dbReference type="NCBIfam" id="TIGR00125">
    <property type="entry name" value="cyt_tran_rel"/>
    <property type="match status" value="1"/>
</dbReference>
<dbReference type="GO" id="GO:0016779">
    <property type="term" value="F:nucleotidyltransferase activity"/>
    <property type="evidence" value="ECO:0007669"/>
    <property type="project" value="UniProtKB-KW"/>
</dbReference>
<evidence type="ECO:0000313" key="5">
    <source>
        <dbReference type="Proteomes" id="UP000546244"/>
    </source>
</evidence>
<dbReference type="AlphaFoldDB" id="A0A7X1DSQ1"/>
<dbReference type="PANTHER" id="PTHR43793:SF1">
    <property type="entry name" value="FAD SYNTHASE"/>
    <property type="match status" value="1"/>
</dbReference>
<evidence type="ECO:0000259" key="3">
    <source>
        <dbReference type="Pfam" id="PF01467"/>
    </source>
</evidence>
<dbReference type="Pfam" id="PF01467">
    <property type="entry name" value="CTP_transf_like"/>
    <property type="match status" value="1"/>
</dbReference>
<dbReference type="InterPro" id="IPR050385">
    <property type="entry name" value="Archaeal_FAD_synthase"/>
</dbReference>
<organism evidence="4 5">
    <name type="scientific">Listeria booriae</name>
    <dbReference type="NCBI Taxonomy" id="1552123"/>
    <lineage>
        <taxon>Bacteria</taxon>
        <taxon>Bacillati</taxon>
        <taxon>Bacillota</taxon>
        <taxon>Bacilli</taxon>
        <taxon>Bacillales</taxon>
        <taxon>Listeriaceae</taxon>
        <taxon>Listeria</taxon>
    </lineage>
</organism>
<evidence type="ECO:0000256" key="2">
    <source>
        <dbReference type="ARBA" id="ARBA00022695"/>
    </source>
</evidence>
<sequence length="142" mass="16556">MNKKYKIGYTTGVYDMFHIGHLNLLRKAKEQCDYLIVGVTVDELVAYKNKEAVIPFEERIEIVKQISYVDEVVPQLNMNKMEAWRKLGFEVIFVGDDWKGTDTWNQFEADFEQVGVHIEYLPYTKGTSSTQLRQTLQVINGR</sequence>
<dbReference type="InterPro" id="IPR004821">
    <property type="entry name" value="Cyt_trans-like"/>
</dbReference>
<protein>
    <submittedName>
        <fullName evidence="4">Adenylyltransferase/cytidyltransferase family protein</fullName>
    </submittedName>
</protein>
<name>A0A7X1DSQ1_9LIST</name>
<evidence type="ECO:0000313" key="4">
    <source>
        <dbReference type="EMBL" id="MBC2373584.1"/>
    </source>
</evidence>
<dbReference type="SUPFAM" id="SSF52374">
    <property type="entry name" value="Nucleotidylyl transferase"/>
    <property type="match status" value="1"/>
</dbReference>
<evidence type="ECO:0000256" key="1">
    <source>
        <dbReference type="ARBA" id="ARBA00022679"/>
    </source>
</evidence>
<proteinExistence type="predicted"/>
<reference evidence="4 5" key="1">
    <citation type="submission" date="2020-03" db="EMBL/GenBank/DDBJ databases">
        <title>Soil Listeria distribution.</title>
        <authorList>
            <person name="Liao J."/>
            <person name="Wiedmann M."/>
        </authorList>
    </citation>
    <scope>NUCLEOTIDE SEQUENCE [LARGE SCALE GENOMIC DNA]</scope>
    <source>
        <strain evidence="4 5">FSL L7-1850</strain>
    </source>
</reference>
<feature type="domain" description="Cytidyltransferase-like" evidence="3">
    <location>
        <begin position="9"/>
        <end position="134"/>
    </location>
</feature>
<gene>
    <name evidence="4" type="ORF">HBP98_16355</name>
</gene>
<dbReference type="RefSeq" id="WP_185619994.1">
    <property type="nucleotide sequence ID" value="NZ_JAARMV010000006.1"/>
</dbReference>
<keyword evidence="1 4" id="KW-0808">Transferase</keyword>
<dbReference type="InterPro" id="IPR014729">
    <property type="entry name" value="Rossmann-like_a/b/a_fold"/>
</dbReference>
<dbReference type="PANTHER" id="PTHR43793">
    <property type="entry name" value="FAD SYNTHASE"/>
    <property type="match status" value="1"/>
</dbReference>
<comment type="caution">
    <text evidence="4">The sequence shown here is derived from an EMBL/GenBank/DDBJ whole genome shotgun (WGS) entry which is preliminary data.</text>
</comment>
<keyword evidence="2 4" id="KW-0548">Nucleotidyltransferase</keyword>
<dbReference type="EMBL" id="JAARMV010000006">
    <property type="protein sequence ID" value="MBC2373584.1"/>
    <property type="molecule type" value="Genomic_DNA"/>
</dbReference>
<dbReference type="Gene3D" id="3.40.50.620">
    <property type="entry name" value="HUPs"/>
    <property type="match status" value="1"/>
</dbReference>
<accession>A0A7X1DSQ1</accession>